<evidence type="ECO:0000256" key="4">
    <source>
        <dbReference type="ARBA" id="ARBA00019905"/>
    </source>
</evidence>
<dbReference type="InterPro" id="IPR012341">
    <property type="entry name" value="6hp_glycosidase-like_sf"/>
</dbReference>
<dbReference type="PRINTS" id="PR00744">
    <property type="entry name" value="GLHYDRLASE37"/>
</dbReference>
<keyword evidence="9" id="KW-0812">Transmembrane</keyword>
<dbReference type="InterPro" id="IPR001661">
    <property type="entry name" value="Glyco_hydro_37"/>
</dbReference>
<dbReference type="Gene3D" id="1.50.10.10">
    <property type="match status" value="1"/>
</dbReference>
<feature type="region of interest" description="Disordered" evidence="8">
    <location>
        <begin position="766"/>
        <end position="791"/>
    </location>
</feature>
<evidence type="ECO:0000256" key="3">
    <source>
        <dbReference type="ARBA" id="ARBA00012757"/>
    </source>
</evidence>
<evidence type="ECO:0000256" key="6">
    <source>
        <dbReference type="ARBA" id="ARBA00023295"/>
    </source>
</evidence>
<keyword evidence="5 7" id="KW-0378">Hydrolase</keyword>
<dbReference type="Pfam" id="PF01204">
    <property type="entry name" value="Trehalase"/>
    <property type="match status" value="1"/>
</dbReference>
<reference evidence="10 11" key="1">
    <citation type="submission" date="2024-10" db="EMBL/GenBank/DDBJ databases">
        <authorList>
            <person name="Kim D."/>
        </authorList>
    </citation>
    <scope>NUCLEOTIDE SEQUENCE [LARGE SCALE GENOMIC DNA]</scope>
    <source>
        <strain evidence="10">BH-2024</strain>
    </source>
</reference>
<dbReference type="InterPro" id="IPR018232">
    <property type="entry name" value="Glyco_hydro_37_CS"/>
</dbReference>
<name>A0ABD2L997_9BILA</name>
<organism evidence="10 11">
    <name type="scientific">Heterodera trifolii</name>
    <dbReference type="NCBI Taxonomy" id="157864"/>
    <lineage>
        <taxon>Eukaryota</taxon>
        <taxon>Metazoa</taxon>
        <taxon>Ecdysozoa</taxon>
        <taxon>Nematoda</taxon>
        <taxon>Chromadorea</taxon>
        <taxon>Rhabditida</taxon>
        <taxon>Tylenchina</taxon>
        <taxon>Tylenchomorpha</taxon>
        <taxon>Tylenchoidea</taxon>
        <taxon>Heteroderidae</taxon>
        <taxon>Heteroderinae</taxon>
        <taxon>Heterodera</taxon>
    </lineage>
</organism>
<dbReference type="GO" id="GO:0004555">
    <property type="term" value="F:alpha,alpha-trehalase activity"/>
    <property type="evidence" value="ECO:0007669"/>
    <property type="project" value="UniProtKB-EC"/>
</dbReference>
<keyword evidence="9" id="KW-1133">Transmembrane helix</keyword>
<evidence type="ECO:0000313" key="10">
    <source>
        <dbReference type="EMBL" id="KAL3111764.1"/>
    </source>
</evidence>
<evidence type="ECO:0000256" key="2">
    <source>
        <dbReference type="ARBA" id="ARBA00005615"/>
    </source>
</evidence>
<dbReference type="EMBL" id="JBICBT010000492">
    <property type="protein sequence ID" value="KAL3111764.1"/>
    <property type="molecule type" value="Genomic_DNA"/>
</dbReference>
<comment type="similarity">
    <text evidence="2 7">Belongs to the glycosyl hydrolase 37 family.</text>
</comment>
<evidence type="ECO:0000256" key="8">
    <source>
        <dbReference type="SAM" id="MobiDB-lite"/>
    </source>
</evidence>
<protein>
    <recommendedName>
        <fullName evidence="4 7">Trehalase</fullName>
        <ecNumber evidence="3 7">3.2.1.28</ecNumber>
    </recommendedName>
    <alternativeName>
        <fullName evidence="7">Alpha-trehalose glucohydrolase</fullName>
    </alternativeName>
</protein>
<dbReference type="Proteomes" id="UP001620626">
    <property type="component" value="Unassembled WGS sequence"/>
</dbReference>
<dbReference type="EC" id="3.2.1.28" evidence="3 7"/>
<dbReference type="SUPFAM" id="SSF48208">
    <property type="entry name" value="Six-hairpin glycosidases"/>
    <property type="match status" value="1"/>
</dbReference>
<keyword evidence="11" id="KW-1185">Reference proteome</keyword>
<dbReference type="PROSITE" id="PS00927">
    <property type="entry name" value="TREHALASE_1"/>
    <property type="match status" value="1"/>
</dbReference>
<gene>
    <name evidence="10" type="ORF">niasHT_011051</name>
</gene>
<comment type="catalytic activity">
    <reaction evidence="1 7">
        <text>alpha,alpha-trehalose + H2O = alpha-D-glucose + beta-D-glucose</text>
        <dbReference type="Rhea" id="RHEA:32675"/>
        <dbReference type="ChEBI" id="CHEBI:15377"/>
        <dbReference type="ChEBI" id="CHEBI:15903"/>
        <dbReference type="ChEBI" id="CHEBI:16551"/>
        <dbReference type="ChEBI" id="CHEBI:17925"/>
        <dbReference type="EC" id="3.2.1.28"/>
    </reaction>
</comment>
<accession>A0ABD2L997</accession>
<dbReference type="PANTHER" id="PTHR23403:SF1">
    <property type="entry name" value="TREHALASE"/>
    <property type="match status" value="1"/>
</dbReference>
<evidence type="ECO:0000256" key="9">
    <source>
        <dbReference type="SAM" id="Phobius"/>
    </source>
</evidence>
<evidence type="ECO:0000256" key="7">
    <source>
        <dbReference type="RuleBase" id="RU361180"/>
    </source>
</evidence>
<dbReference type="InterPro" id="IPR008928">
    <property type="entry name" value="6-hairpin_glycosidase_sf"/>
</dbReference>
<keyword evidence="9" id="KW-0472">Membrane</keyword>
<feature type="transmembrane region" description="Helical" evidence="9">
    <location>
        <begin position="20"/>
        <end position="41"/>
    </location>
</feature>
<proteinExistence type="inferred from homology"/>
<feature type="compositionally biased region" description="Basic and acidic residues" evidence="8">
    <location>
        <begin position="780"/>
        <end position="791"/>
    </location>
</feature>
<dbReference type="AlphaFoldDB" id="A0ABD2L997"/>
<keyword evidence="6 7" id="KW-0326">Glycosidase</keyword>
<evidence type="ECO:0000313" key="11">
    <source>
        <dbReference type="Proteomes" id="UP001620626"/>
    </source>
</evidence>
<evidence type="ECO:0000256" key="5">
    <source>
        <dbReference type="ARBA" id="ARBA00022801"/>
    </source>
</evidence>
<evidence type="ECO:0000256" key="1">
    <source>
        <dbReference type="ARBA" id="ARBA00001576"/>
    </source>
</evidence>
<sequence>MNSSHALPISLSLPWISSPPIHRLLSSFVCLLLVLIIPCFFFSPRLIFPKMSFLCPLSSSRFLFVLSLLLSLPSPLSSQTYYLKKPFEGRFKTEGKAEKENEWECHLDSYDLSKLDLNRTCDENDKDMGQIFCYGKILEAINYFGKSTMFKGDPKHIVDRPLIKSAEETVEDFKTLFGVNEWMNVKVRTLDRATLKKFVREHFGKADKYLDSAKPVDWKENPPKLQNIADPQLKTFANQLHDLWKQLGKKMPDSAKEKKSTLIYVPNPFVVPGGRFREFYYWDAYWIVRGLLASGMTESVKHMCDNYAEMVNKFGFVPNGGRIYYNKRSQPPFLTFMVNDYFAETGDTEYLKTILPVLEKELQFWRSKRSVQVNVKERLRTFYQYRAESNVPRPESFCQDVDLVKDIPNLEEKKRIWNELASAAESGWDFSSRWIEEDTNEANEMLKWKLTRLMITKIVPVDLNALICGNLEMLSNLYHQIGDKGKANSYHKEFQAFREDVHDLFYDKGGWFDYNLKNQTLIKRFYGSIVVPLFARCYHTADVEETEKILSQLEEFDEKNQIMNQTFGVPTSAIASGQQWDFPNIWPPLAHMLIEGLRRSGIKRMEDKARKLAQQYVSANHELFNQCGKHMFEKTTADEGAPGKGGEYTVQIGFGWTNGAILDLLVTYGKEMKLDSDFPKVTCQSKEVEEEPDVFPPKCVLSLALIPPFTFGTQLHSLPTRHRLVFKDGWSILEKTTSSLLNSPIPSPAVPFQFVCLSLPLVRSPDSRRQRREKRMSQHQTEKKQERVFLM</sequence>
<comment type="caution">
    <text evidence="10">The sequence shown here is derived from an EMBL/GenBank/DDBJ whole genome shotgun (WGS) entry which is preliminary data.</text>
</comment>
<dbReference type="PANTHER" id="PTHR23403">
    <property type="entry name" value="TREHALASE"/>
    <property type="match status" value="1"/>
</dbReference>